<proteinExistence type="inferred from homology"/>
<evidence type="ECO:0000259" key="4">
    <source>
        <dbReference type="Pfam" id="PF07804"/>
    </source>
</evidence>
<dbReference type="EMBL" id="FOHV01000011">
    <property type="protein sequence ID" value="SET19528.1"/>
    <property type="molecule type" value="Genomic_DNA"/>
</dbReference>
<dbReference type="InterPro" id="IPR052028">
    <property type="entry name" value="HipA_Ser/Thr_kinase"/>
</dbReference>
<dbReference type="Gene3D" id="1.10.1070.20">
    <property type="match status" value="1"/>
</dbReference>
<dbReference type="RefSeq" id="WP_281241267.1">
    <property type="nucleotide sequence ID" value="NZ_FOHV01000011.1"/>
</dbReference>
<evidence type="ECO:0000256" key="3">
    <source>
        <dbReference type="ARBA" id="ARBA00022777"/>
    </source>
</evidence>
<dbReference type="InterPro" id="IPR012893">
    <property type="entry name" value="HipA-like_C"/>
</dbReference>
<dbReference type="PANTHER" id="PTHR37419:SF8">
    <property type="entry name" value="TOXIN YJJJ"/>
    <property type="match status" value="1"/>
</dbReference>
<feature type="domain" description="HipA-like C-terminal" evidence="4">
    <location>
        <begin position="1"/>
        <end position="86"/>
    </location>
</feature>
<evidence type="ECO:0000256" key="2">
    <source>
        <dbReference type="ARBA" id="ARBA00022679"/>
    </source>
</evidence>
<evidence type="ECO:0000313" key="6">
    <source>
        <dbReference type="Proteomes" id="UP000242642"/>
    </source>
</evidence>
<comment type="similarity">
    <text evidence="1">Belongs to the HipA Ser/Thr kinase family.</text>
</comment>
<dbReference type="GO" id="GO:0004674">
    <property type="term" value="F:protein serine/threonine kinase activity"/>
    <property type="evidence" value="ECO:0007669"/>
    <property type="project" value="TreeGrafter"/>
</dbReference>
<dbReference type="STRING" id="1123402.SAMN02583745_01633"/>
<accession>A0A1I0CIV4</accession>
<reference evidence="6" key="1">
    <citation type="submission" date="2016-10" db="EMBL/GenBank/DDBJ databases">
        <authorList>
            <person name="Varghese N."/>
            <person name="Submissions S."/>
        </authorList>
    </citation>
    <scope>NUCLEOTIDE SEQUENCE [LARGE SCALE GENOMIC DNA]</scope>
    <source>
        <strain evidence="6">DSM 18579</strain>
    </source>
</reference>
<name>A0A1I0CIV4_9GAMM</name>
<protein>
    <submittedName>
        <fullName evidence="5">HipA-like C-terminal domain-containing protein</fullName>
    </submittedName>
</protein>
<keyword evidence="6" id="KW-1185">Reference proteome</keyword>
<keyword evidence="3" id="KW-0418">Kinase</keyword>
<evidence type="ECO:0000256" key="1">
    <source>
        <dbReference type="ARBA" id="ARBA00010164"/>
    </source>
</evidence>
<dbReference type="Proteomes" id="UP000242642">
    <property type="component" value="Unassembled WGS sequence"/>
</dbReference>
<organism evidence="5 6">
    <name type="scientific">Thorsellia anophelis DSM 18579</name>
    <dbReference type="NCBI Taxonomy" id="1123402"/>
    <lineage>
        <taxon>Bacteria</taxon>
        <taxon>Pseudomonadati</taxon>
        <taxon>Pseudomonadota</taxon>
        <taxon>Gammaproteobacteria</taxon>
        <taxon>Enterobacterales</taxon>
        <taxon>Thorselliaceae</taxon>
        <taxon>Thorsellia</taxon>
    </lineage>
</organism>
<gene>
    <name evidence="5" type="ORF">SAMN02583745_01633</name>
</gene>
<keyword evidence="2" id="KW-0808">Transferase</keyword>
<evidence type="ECO:0000313" key="5">
    <source>
        <dbReference type="EMBL" id="SET19528.1"/>
    </source>
</evidence>
<dbReference type="Pfam" id="PF07804">
    <property type="entry name" value="HipA_C"/>
    <property type="match status" value="1"/>
</dbReference>
<dbReference type="GO" id="GO:0005829">
    <property type="term" value="C:cytosol"/>
    <property type="evidence" value="ECO:0007669"/>
    <property type="project" value="TreeGrafter"/>
</dbReference>
<sequence length="134" mass="15255">MVFNVLIGNTDDHARNHAFFILNDKISLTPAYDICPQNRIGGEASHGMMLSMNNNLSLITLCLSSSEYFNISKSQAEKIIIDLIDVIIKNFDAICDEINTSEVTRKLLFQRVILNNYIFNGCEWIGQHFKLINK</sequence>
<dbReference type="PANTHER" id="PTHR37419">
    <property type="entry name" value="SERINE/THREONINE-PROTEIN KINASE TOXIN HIPA"/>
    <property type="match status" value="1"/>
</dbReference>
<dbReference type="AlphaFoldDB" id="A0A1I0CIV4"/>